<keyword evidence="7" id="KW-0539">Nucleus</keyword>
<organism evidence="14 15">
    <name type="scientific">Pyxicephalus adspersus</name>
    <name type="common">African bullfrog</name>
    <dbReference type="NCBI Taxonomy" id="30357"/>
    <lineage>
        <taxon>Eukaryota</taxon>
        <taxon>Metazoa</taxon>
        <taxon>Chordata</taxon>
        <taxon>Craniata</taxon>
        <taxon>Vertebrata</taxon>
        <taxon>Euteleostomi</taxon>
        <taxon>Amphibia</taxon>
        <taxon>Batrachia</taxon>
        <taxon>Anura</taxon>
        <taxon>Neobatrachia</taxon>
        <taxon>Ranoidea</taxon>
        <taxon>Pyxicephalidae</taxon>
        <taxon>Pyxicephalinae</taxon>
        <taxon>Pyxicephalus</taxon>
    </lineage>
</organism>
<evidence type="ECO:0000256" key="8">
    <source>
        <dbReference type="ARBA" id="ARBA00023306"/>
    </source>
</evidence>
<feature type="region of interest" description="Disordered" evidence="11">
    <location>
        <begin position="1"/>
        <end position="21"/>
    </location>
</feature>
<evidence type="ECO:0000256" key="9">
    <source>
        <dbReference type="ARBA" id="ARBA00023315"/>
    </source>
</evidence>
<keyword evidence="9" id="KW-0012">Acyltransferase</keyword>
<proteinExistence type="inferred from homology"/>
<evidence type="ECO:0000256" key="7">
    <source>
        <dbReference type="ARBA" id="ARBA00023242"/>
    </source>
</evidence>
<dbReference type="AlphaFoldDB" id="A0AAV3AK86"/>
<evidence type="ECO:0008006" key="16">
    <source>
        <dbReference type="Google" id="ProtNLM"/>
    </source>
</evidence>
<feature type="region of interest" description="Disordered" evidence="11">
    <location>
        <begin position="42"/>
        <end position="76"/>
    </location>
</feature>
<keyword evidence="3" id="KW-0808">Transferase</keyword>
<protein>
    <recommendedName>
        <fullName evidence="16">N-acetyltransferase ESCO2</fullName>
    </recommendedName>
</protein>
<keyword evidence="6" id="KW-0862">Zinc</keyword>
<reference evidence="14" key="1">
    <citation type="thesis" date="2020" institute="ProQuest LLC" country="789 East Eisenhower Parkway, Ann Arbor, MI, USA">
        <title>Comparative Genomics and Chromosome Evolution.</title>
        <authorList>
            <person name="Mudd A.B."/>
        </authorList>
    </citation>
    <scope>NUCLEOTIDE SEQUENCE</scope>
    <source>
        <strain evidence="14">1538</strain>
        <tissue evidence="14">Blood</tissue>
    </source>
</reference>
<evidence type="ECO:0000256" key="1">
    <source>
        <dbReference type="ARBA" id="ARBA00004123"/>
    </source>
</evidence>
<evidence type="ECO:0000256" key="3">
    <source>
        <dbReference type="ARBA" id="ARBA00022679"/>
    </source>
</evidence>
<evidence type="ECO:0000256" key="10">
    <source>
        <dbReference type="ARBA" id="ARBA00047902"/>
    </source>
</evidence>
<evidence type="ECO:0000256" key="4">
    <source>
        <dbReference type="ARBA" id="ARBA00022723"/>
    </source>
</evidence>
<dbReference type="EMBL" id="DYDO01000004">
    <property type="protein sequence ID" value="DBA25445.1"/>
    <property type="molecule type" value="Genomic_DNA"/>
</dbReference>
<comment type="caution">
    <text evidence="14">The sequence shown here is derived from an EMBL/GenBank/DDBJ whole genome shotgun (WGS) entry which is preliminary data.</text>
</comment>
<keyword evidence="15" id="KW-1185">Reference proteome</keyword>
<comment type="similarity">
    <text evidence="2">Belongs to the acetyltransferase family. ECO subfamily.</text>
</comment>
<comment type="subcellular location">
    <subcellularLocation>
        <location evidence="1">Nucleus</location>
    </subcellularLocation>
</comment>
<evidence type="ECO:0000313" key="14">
    <source>
        <dbReference type="EMBL" id="DBA25445.1"/>
    </source>
</evidence>
<dbReference type="PANTHER" id="PTHR45884:SF3">
    <property type="entry name" value="N-ACETYLTRANSFERASE ESCO2"/>
    <property type="match status" value="1"/>
</dbReference>
<keyword evidence="4" id="KW-0479">Metal-binding</keyword>
<evidence type="ECO:0000259" key="13">
    <source>
        <dbReference type="Pfam" id="PF13880"/>
    </source>
</evidence>
<evidence type="ECO:0000256" key="11">
    <source>
        <dbReference type="SAM" id="MobiDB-lite"/>
    </source>
</evidence>
<evidence type="ECO:0000313" key="15">
    <source>
        <dbReference type="Proteomes" id="UP001181693"/>
    </source>
</evidence>
<keyword evidence="5" id="KW-0863">Zinc-finger</keyword>
<evidence type="ECO:0000259" key="12">
    <source>
        <dbReference type="Pfam" id="PF13878"/>
    </source>
</evidence>
<sequence length="541" mass="59860">MASRTPRKRKHSSAARDGRWSSFGTPVKKLIVDCSVVLTPLQPRDSNKSNIKRSPPLAYTTMDDPKDKENFGASPMKSSVARKLLVSPPPGEDLENDAYAFTSLKSPTSGPRAVMPTKSFYKRSTVYVRPLDRKMINESKSKGGVVTPTPLSNTTRRPVVKSSSKSTKNKKKAPTRGAPSPTTSKISPAPVITESHPPSPRKSAILGLKMKQRPRLMVGAAFFATSKKPHSSRKLPAHIKFPPTSKPKSLMLSSVLTAGTVPNSSEINKNSGLDKMPKAESGKTNGLNNGKLKIQVPKKPEITKPSGQKDPKSQDAGQKHFGPVVCSTCGMIYTAASLQDETQHAQYHQRLLESIRYVGWKKERVVAEFWDGKILMICPDDPKYALKKAEEVRELVDSELGFQQTHLNFPSKTKTFLFVSNERKIVGCLIAEPIKQAFRVIPEPIPEAESKNQDALERHRAWRCSSDPEPAICGISRIWVFALMRRKAIASRLVDAMRNSFIYGSHLTTTEIAFSDPTPDGKLFASTYCKVPDFLVYNFLS</sequence>
<comment type="catalytic activity">
    <reaction evidence="10">
        <text>L-lysyl-[protein] + acetyl-CoA = N(6)-acetyl-L-lysyl-[protein] + CoA + H(+)</text>
        <dbReference type="Rhea" id="RHEA:45948"/>
        <dbReference type="Rhea" id="RHEA-COMP:9752"/>
        <dbReference type="Rhea" id="RHEA-COMP:10731"/>
        <dbReference type="ChEBI" id="CHEBI:15378"/>
        <dbReference type="ChEBI" id="CHEBI:29969"/>
        <dbReference type="ChEBI" id="CHEBI:57287"/>
        <dbReference type="ChEBI" id="CHEBI:57288"/>
        <dbReference type="ChEBI" id="CHEBI:61930"/>
    </reaction>
</comment>
<dbReference type="GO" id="GO:0007064">
    <property type="term" value="P:mitotic sister chromatid cohesion"/>
    <property type="evidence" value="ECO:0007669"/>
    <property type="project" value="TreeGrafter"/>
</dbReference>
<dbReference type="Pfam" id="PF13878">
    <property type="entry name" value="zf-C2H2_3"/>
    <property type="match status" value="1"/>
</dbReference>
<dbReference type="PANTHER" id="PTHR45884">
    <property type="entry name" value="N-ACETYLTRANSFERASE ECO"/>
    <property type="match status" value="1"/>
</dbReference>
<dbReference type="GO" id="GO:0008270">
    <property type="term" value="F:zinc ion binding"/>
    <property type="evidence" value="ECO:0007669"/>
    <property type="project" value="UniProtKB-KW"/>
</dbReference>
<evidence type="ECO:0000256" key="5">
    <source>
        <dbReference type="ARBA" id="ARBA00022771"/>
    </source>
</evidence>
<evidence type="ECO:0000256" key="2">
    <source>
        <dbReference type="ARBA" id="ARBA00005816"/>
    </source>
</evidence>
<dbReference type="InterPro" id="IPR028009">
    <property type="entry name" value="ESCO_Acetyltransf_dom"/>
</dbReference>
<dbReference type="InterPro" id="IPR028005">
    <property type="entry name" value="AcTrfase_ESCO_Znf_dom"/>
</dbReference>
<gene>
    <name evidence="14" type="ORF">GDO54_009829</name>
</gene>
<dbReference type="Pfam" id="PF13880">
    <property type="entry name" value="Acetyltransf_13"/>
    <property type="match status" value="1"/>
</dbReference>
<keyword evidence="8" id="KW-0131">Cell cycle</keyword>
<accession>A0AAV3AK86</accession>
<feature type="region of interest" description="Disordered" evidence="11">
    <location>
        <begin position="138"/>
        <end position="202"/>
    </location>
</feature>
<dbReference type="GO" id="GO:0005634">
    <property type="term" value="C:nucleus"/>
    <property type="evidence" value="ECO:0007669"/>
    <property type="project" value="UniProtKB-SubCell"/>
</dbReference>
<feature type="compositionally biased region" description="Basic and acidic residues" evidence="11">
    <location>
        <begin position="298"/>
        <end position="313"/>
    </location>
</feature>
<dbReference type="GO" id="GO:0000785">
    <property type="term" value="C:chromatin"/>
    <property type="evidence" value="ECO:0007669"/>
    <property type="project" value="TreeGrafter"/>
</dbReference>
<dbReference type="Proteomes" id="UP001181693">
    <property type="component" value="Unassembled WGS sequence"/>
</dbReference>
<feature type="compositionally biased region" description="Basic residues" evidence="11">
    <location>
        <begin position="1"/>
        <end position="13"/>
    </location>
</feature>
<feature type="region of interest" description="Disordered" evidence="11">
    <location>
        <begin position="263"/>
        <end position="319"/>
    </location>
</feature>
<feature type="domain" description="N-acetyltransferase ESCO acetyl-transferase" evidence="13">
    <location>
        <begin position="469"/>
        <end position="537"/>
    </location>
</feature>
<feature type="domain" description="N-acetyltransferase ESCO zinc-finger" evidence="12">
    <location>
        <begin position="315"/>
        <end position="350"/>
    </location>
</feature>
<evidence type="ECO:0000256" key="6">
    <source>
        <dbReference type="ARBA" id="ARBA00022833"/>
    </source>
</evidence>
<name>A0AAV3AK86_PYXAD</name>
<dbReference type="GO" id="GO:0061733">
    <property type="term" value="F:protein-lysine-acetyltransferase activity"/>
    <property type="evidence" value="ECO:0007669"/>
    <property type="project" value="TreeGrafter"/>
</dbReference>